<dbReference type="Proteomes" id="UP000177042">
    <property type="component" value="Unassembled WGS sequence"/>
</dbReference>
<keyword evidence="5" id="KW-0472">Membrane</keyword>
<accession>A0A1F5JA59</accession>
<name>A0A1F5JA59_9BACT</name>
<evidence type="ECO:0000256" key="1">
    <source>
        <dbReference type="ARBA" id="ARBA00004370"/>
    </source>
</evidence>
<reference evidence="7 8" key="1">
    <citation type="journal article" date="2016" name="Nat. Commun.">
        <title>Thousands of microbial genomes shed light on interconnected biogeochemical processes in an aquifer system.</title>
        <authorList>
            <person name="Anantharaman K."/>
            <person name="Brown C.T."/>
            <person name="Hug L.A."/>
            <person name="Sharon I."/>
            <person name="Castelle C.J."/>
            <person name="Probst A.J."/>
            <person name="Thomas B.C."/>
            <person name="Singh A."/>
            <person name="Wilkins M.J."/>
            <person name="Karaoz U."/>
            <person name="Brodie E.L."/>
            <person name="Williams K.H."/>
            <person name="Hubbard S.S."/>
            <person name="Banfield J.F."/>
        </authorList>
    </citation>
    <scope>NUCLEOTIDE SEQUENCE [LARGE SCALE GENOMIC DNA]</scope>
</reference>
<keyword evidence="4" id="KW-0406">Ion transport</keyword>
<dbReference type="EMBL" id="MFCX01000024">
    <property type="protein sequence ID" value="OGE25527.1"/>
    <property type="molecule type" value="Genomic_DNA"/>
</dbReference>
<keyword evidence="6" id="KW-0066">ATP synthesis</keyword>
<comment type="caution">
    <text evidence="7">The sequence shown here is derived from an EMBL/GenBank/DDBJ whole genome shotgun (WGS) entry which is preliminary data.</text>
</comment>
<evidence type="ECO:0000256" key="3">
    <source>
        <dbReference type="ARBA" id="ARBA00022781"/>
    </source>
</evidence>
<dbReference type="InterPro" id="IPR000711">
    <property type="entry name" value="ATPase_OSCP/dsu"/>
</dbReference>
<evidence type="ECO:0000256" key="2">
    <source>
        <dbReference type="ARBA" id="ARBA00022448"/>
    </source>
</evidence>
<evidence type="ECO:0000313" key="7">
    <source>
        <dbReference type="EMBL" id="OGE25527.1"/>
    </source>
</evidence>
<dbReference type="AlphaFoldDB" id="A0A1F5JA59"/>
<sequence length="130" mass="14673">MTKKQLQKVVKQLVKVSFIDGKMVESNIIKSIKILKSQSKSQAILALSEYLRALKRKQREHTLFIETTSPLSVGQINKILKAVEKQVKITKVVTQINPEILGGFKLKIGDAIWDESLMGKIKQVKETIIS</sequence>
<evidence type="ECO:0000313" key="8">
    <source>
        <dbReference type="Proteomes" id="UP000177042"/>
    </source>
</evidence>
<evidence type="ECO:0000256" key="5">
    <source>
        <dbReference type="ARBA" id="ARBA00023136"/>
    </source>
</evidence>
<evidence type="ECO:0000256" key="6">
    <source>
        <dbReference type="ARBA" id="ARBA00023310"/>
    </source>
</evidence>
<dbReference type="GO" id="GO:0046933">
    <property type="term" value="F:proton-transporting ATP synthase activity, rotational mechanism"/>
    <property type="evidence" value="ECO:0007669"/>
    <property type="project" value="InterPro"/>
</dbReference>
<dbReference type="Pfam" id="PF00213">
    <property type="entry name" value="OSCP"/>
    <property type="match status" value="1"/>
</dbReference>
<protein>
    <submittedName>
        <fullName evidence="7">Uncharacterized protein</fullName>
    </submittedName>
</protein>
<keyword evidence="2" id="KW-0813">Transport</keyword>
<keyword evidence="3" id="KW-0375">Hydrogen ion transport</keyword>
<evidence type="ECO:0000256" key="4">
    <source>
        <dbReference type="ARBA" id="ARBA00023065"/>
    </source>
</evidence>
<dbReference type="GO" id="GO:0016020">
    <property type="term" value="C:membrane"/>
    <property type="evidence" value="ECO:0007669"/>
    <property type="project" value="UniProtKB-SubCell"/>
</dbReference>
<organism evidence="7 8">
    <name type="scientific">Candidatus Daviesbacteria bacterium RIFCSPHIGHO2_02_FULL_39_12</name>
    <dbReference type="NCBI Taxonomy" id="1797770"/>
    <lineage>
        <taxon>Bacteria</taxon>
        <taxon>Candidatus Daviesiibacteriota</taxon>
    </lineage>
</organism>
<gene>
    <name evidence="7" type="ORF">A3C26_02350</name>
</gene>
<comment type="subcellular location">
    <subcellularLocation>
        <location evidence="1">Membrane</location>
    </subcellularLocation>
</comment>
<proteinExistence type="predicted"/>